<dbReference type="PANTHER" id="PTHR10491">
    <property type="entry name" value="DTDP-4-DEHYDRORHAMNOSE REDUCTASE"/>
    <property type="match status" value="1"/>
</dbReference>
<dbReference type="Gene3D" id="3.90.25.10">
    <property type="entry name" value="UDP-galactose 4-epimerase, domain 1"/>
    <property type="match status" value="1"/>
</dbReference>
<protein>
    <recommendedName>
        <fullName evidence="4 6">dTDP-4-dehydrorhamnose reductase</fullName>
        <ecNumber evidence="3 6">1.1.1.133</ecNumber>
    </recommendedName>
</protein>
<dbReference type="CDD" id="cd05254">
    <property type="entry name" value="dTDP_HR_like_SDR_e"/>
    <property type="match status" value="1"/>
</dbReference>
<reference evidence="8 9" key="1">
    <citation type="submission" date="2024-05" db="EMBL/GenBank/DDBJ databases">
        <title>Three bacterial strains, DH-69, EH-24, and ECK-19 isolated from coastal sediments.</title>
        <authorList>
            <person name="Ye Y.-Q."/>
            <person name="Du Z.-J."/>
        </authorList>
    </citation>
    <scope>NUCLEOTIDE SEQUENCE [LARGE SCALE GENOMIC DNA]</scope>
    <source>
        <strain evidence="8 9">ECK-19</strain>
    </source>
</reference>
<accession>A0ABV3Z0S3</accession>
<proteinExistence type="inferred from homology"/>
<keyword evidence="6 8" id="KW-0560">Oxidoreductase</keyword>
<dbReference type="PANTHER" id="PTHR10491:SF4">
    <property type="entry name" value="METHIONINE ADENOSYLTRANSFERASE 2 SUBUNIT BETA"/>
    <property type="match status" value="1"/>
</dbReference>
<evidence type="ECO:0000256" key="4">
    <source>
        <dbReference type="ARBA" id="ARBA00017099"/>
    </source>
</evidence>
<evidence type="ECO:0000256" key="6">
    <source>
        <dbReference type="RuleBase" id="RU364082"/>
    </source>
</evidence>
<name>A0ABV3Z0S3_9PROT</name>
<comment type="caution">
    <text evidence="8">The sequence shown here is derived from an EMBL/GenBank/DDBJ whole genome shotgun (WGS) entry which is preliminary data.</text>
</comment>
<dbReference type="NCBIfam" id="TIGR01214">
    <property type="entry name" value="rmlD"/>
    <property type="match status" value="1"/>
</dbReference>
<dbReference type="RefSeq" id="WP_369312314.1">
    <property type="nucleotide sequence ID" value="NZ_JBEHZE010000001.1"/>
</dbReference>
<dbReference type="InterPro" id="IPR029903">
    <property type="entry name" value="RmlD-like-bd"/>
</dbReference>
<dbReference type="Pfam" id="PF04321">
    <property type="entry name" value="RmlD_sub_bind"/>
    <property type="match status" value="1"/>
</dbReference>
<dbReference type="EMBL" id="JBEHZE010000001">
    <property type="protein sequence ID" value="MEX6632389.1"/>
    <property type="molecule type" value="Genomic_DNA"/>
</dbReference>
<keyword evidence="6" id="KW-0521">NADP</keyword>
<comment type="catalytic activity">
    <reaction evidence="5 6">
        <text>dTDP-beta-L-rhamnose + NADP(+) = dTDP-4-dehydro-beta-L-rhamnose + NADPH + H(+)</text>
        <dbReference type="Rhea" id="RHEA:21796"/>
        <dbReference type="ChEBI" id="CHEBI:15378"/>
        <dbReference type="ChEBI" id="CHEBI:57510"/>
        <dbReference type="ChEBI" id="CHEBI:57783"/>
        <dbReference type="ChEBI" id="CHEBI:58349"/>
        <dbReference type="ChEBI" id="CHEBI:62830"/>
        <dbReference type="EC" id="1.1.1.133"/>
    </reaction>
</comment>
<evidence type="ECO:0000313" key="8">
    <source>
        <dbReference type="EMBL" id="MEX6632389.1"/>
    </source>
</evidence>
<evidence type="ECO:0000256" key="3">
    <source>
        <dbReference type="ARBA" id="ARBA00012929"/>
    </source>
</evidence>
<evidence type="ECO:0000256" key="2">
    <source>
        <dbReference type="ARBA" id="ARBA00010944"/>
    </source>
</evidence>
<dbReference type="GO" id="GO:0008831">
    <property type="term" value="F:dTDP-4-dehydrorhamnose reductase activity"/>
    <property type="evidence" value="ECO:0007669"/>
    <property type="project" value="UniProtKB-EC"/>
</dbReference>
<comment type="function">
    <text evidence="6">Catalyzes the reduction of dTDP-6-deoxy-L-lyxo-4-hexulose to yield dTDP-L-rhamnose.</text>
</comment>
<comment type="similarity">
    <text evidence="2 6">Belongs to the dTDP-4-dehydrorhamnose reductase family.</text>
</comment>
<dbReference type="Proteomes" id="UP001560685">
    <property type="component" value="Unassembled WGS sequence"/>
</dbReference>
<keyword evidence="9" id="KW-1185">Reference proteome</keyword>
<organism evidence="8 9">
    <name type="scientific">Hyphococcus lacteus</name>
    <dbReference type="NCBI Taxonomy" id="3143536"/>
    <lineage>
        <taxon>Bacteria</taxon>
        <taxon>Pseudomonadati</taxon>
        <taxon>Pseudomonadota</taxon>
        <taxon>Alphaproteobacteria</taxon>
        <taxon>Parvularculales</taxon>
        <taxon>Parvularculaceae</taxon>
        <taxon>Hyphococcus</taxon>
    </lineage>
</organism>
<sequence length="290" mass="31108">MRILVFGKNGQVAQALQLESITEGTLTALGRLEADLLTPGNAEAAIHDHKPDIVINASAYTAVDKAEEETSAAQQLNTYAPTEMAKTAQKIGAQFIHLSTDYVFDGVSKDRLAEDTPANPLNQYGATKLAGEKAVMSAHPGAVIIRTSWVFSSFGNNFVKTMLRLAEQRDSLSIVADQIGGPTEAGDIARGILAIAAKKNRGAPGVGIYHFQGNPPVSWAEFAATIFEMADKNVSVTSIPTAEYKTPAVRPLNTILDCAKIERDFGVAQPDWRSALVRVIKELQSKEANS</sequence>
<dbReference type="SUPFAM" id="SSF51735">
    <property type="entry name" value="NAD(P)-binding Rossmann-fold domains"/>
    <property type="match status" value="1"/>
</dbReference>
<gene>
    <name evidence="8" type="primary">rfbD</name>
    <name evidence="8" type="ORF">ABFZ84_02415</name>
</gene>
<dbReference type="Gene3D" id="3.40.50.720">
    <property type="entry name" value="NAD(P)-binding Rossmann-like Domain"/>
    <property type="match status" value="1"/>
</dbReference>
<evidence type="ECO:0000313" key="9">
    <source>
        <dbReference type="Proteomes" id="UP001560685"/>
    </source>
</evidence>
<dbReference type="InterPro" id="IPR036291">
    <property type="entry name" value="NAD(P)-bd_dom_sf"/>
</dbReference>
<comment type="cofactor">
    <cofactor evidence="6">
        <name>Mg(2+)</name>
        <dbReference type="ChEBI" id="CHEBI:18420"/>
    </cofactor>
    <text evidence="6">Binds 1 Mg(2+) ion per monomer.</text>
</comment>
<evidence type="ECO:0000256" key="5">
    <source>
        <dbReference type="ARBA" id="ARBA00048200"/>
    </source>
</evidence>
<comment type="pathway">
    <text evidence="1 6">Carbohydrate biosynthesis; dTDP-L-rhamnose biosynthesis.</text>
</comment>
<feature type="domain" description="RmlD-like substrate binding" evidence="7">
    <location>
        <begin position="1"/>
        <end position="284"/>
    </location>
</feature>
<evidence type="ECO:0000256" key="1">
    <source>
        <dbReference type="ARBA" id="ARBA00004781"/>
    </source>
</evidence>
<dbReference type="EC" id="1.1.1.133" evidence="3 6"/>
<evidence type="ECO:0000259" key="7">
    <source>
        <dbReference type="Pfam" id="PF04321"/>
    </source>
</evidence>
<dbReference type="InterPro" id="IPR005913">
    <property type="entry name" value="dTDP_dehydrorham_reduct"/>
</dbReference>